<protein>
    <recommendedName>
        <fullName evidence="3">Small ribosomal subunit protein bS16</fullName>
    </recommendedName>
</protein>
<proteinExistence type="inferred from homology"/>
<dbReference type="PANTHER" id="PTHR12919">
    <property type="entry name" value="30S RIBOSOMAL PROTEIN S16"/>
    <property type="match status" value="1"/>
</dbReference>
<dbReference type="HAMAP" id="MF_00385">
    <property type="entry name" value="Ribosomal_bS16"/>
    <property type="match status" value="1"/>
</dbReference>
<evidence type="ECO:0000313" key="4">
    <source>
        <dbReference type="EMBL" id="OGY07842.1"/>
    </source>
</evidence>
<evidence type="ECO:0000313" key="5">
    <source>
        <dbReference type="Proteomes" id="UP000177967"/>
    </source>
</evidence>
<dbReference type="Gene3D" id="3.30.1320.10">
    <property type="match status" value="1"/>
</dbReference>
<dbReference type="GO" id="GO:0005737">
    <property type="term" value="C:cytoplasm"/>
    <property type="evidence" value="ECO:0007669"/>
    <property type="project" value="UniProtKB-ARBA"/>
</dbReference>
<dbReference type="InterPro" id="IPR023803">
    <property type="entry name" value="Ribosomal_bS16_dom_sf"/>
</dbReference>
<sequence>MLKIRLSQTGKKHARQYRVVVGEKRSKRDGKVVDTLGFWDPQNKKVKIDKKLYQEWIGKGAQPTKIVQTLINTGR</sequence>
<dbReference type="Pfam" id="PF00886">
    <property type="entry name" value="Ribosomal_S16"/>
    <property type="match status" value="1"/>
</dbReference>
<dbReference type="PANTHER" id="PTHR12919:SF20">
    <property type="entry name" value="SMALL RIBOSOMAL SUBUNIT PROTEIN BS16M"/>
    <property type="match status" value="1"/>
</dbReference>
<dbReference type="AlphaFoldDB" id="A0A1G1UXG0"/>
<dbReference type="Proteomes" id="UP000177967">
    <property type="component" value="Unassembled WGS sequence"/>
</dbReference>
<reference evidence="4 5" key="1">
    <citation type="journal article" date="2016" name="Nat. Commun.">
        <title>Thousands of microbial genomes shed light on interconnected biogeochemical processes in an aquifer system.</title>
        <authorList>
            <person name="Anantharaman K."/>
            <person name="Brown C.T."/>
            <person name="Hug L.A."/>
            <person name="Sharon I."/>
            <person name="Castelle C.J."/>
            <person name="Probst A.J."/>
            <person name="Thomas B.C."/>
            <person name="Singh A."/>
            <person name="Wilkins M.J."/>
            <person name="Karaoz U."/>
            <person name="Brodie E.L."/>
            <person name="Williams K.H."/>
            <person name="Hubbard S.S."/>
            <person name="Banfield J.F."/>
        </authorList>
    </citation>
    <scope>NUCLEOTIDE SEQUENCE [LARGE SCALE GENOMIC DNA]</scope>
</reference>
<keyword evidence="2 3" id="KW-0687">Ribonucleoprotein</keyword>
<name>A0A1G1UXG0_9BACT</name>
<dbReference type="SUPFAM" id="SSF54565">
    <property type="entry name" value="Ribosomal protein S16"/>
    <property type="match status" value="1"/>
</dbReference>
<dbReference type="NCBIfam" id="TIGR00002">
    <property type="entry name" value="S16"/>
    <property type="match status" value="1"/>
</dbReference>
<accession>A0A1G1UXG0</accession>
<gene>
    <name evidence="3" type="primary">rpsP</name>
    <name evidence="4" type="ORF">A2782_01725</name>
</gene>
<dbReference type="GO" id="GO:0006412">
    <property type="term" value="P:translation"/>
    <property type="evidence" value="ECO:0007669"/>
    <property type="project" value="UniProtKB-UniRule"/>
</dbReference>
<dbReference type="EMBL" id="MHBW01000035">
    <property type="protein sequence ID" value="OGY07842.1"/>
    <property type="molecule type" value="Genomic_DNA"/>
</dbReference>
<keyword evidence="1 3" id="KW-0689">Ribosomal protein</keyword>
<organism evidence="4 5">
    <name type="scientific">Candidatus Blackburnbacteria bacterium RIFCSPHIGHO2_01_FULL_43_15b</name>
    <dbReference type="NCBI Taxonomy" id="1797513"/>
    <lineage>
        <taxon>Bacteria</taxon>
        <taxon>Candidatus Blackburniibacteriota</taxon>
    </lineage>
</organism>
<evidence type="ECO:0000256" key="1">
    <source>
        <dbReference type="ARBA" id="ARBA00022980"/>
    </source>
</evidence>
<dbReference type="InterPro" id="IPR000307">
    <property type="entry name" value="Ribosomal_bS16"/>
</dbReference>
<comment type="similarity">
    <text evidence="3">Belongs to the bacterial ribosomal protein bS16 family.</text>
</comment>
<comment type="caution">
    <text evidence="4">The sequence shown here is derived from an EMBL/GenBank/DDBJ whole genome shotgun (WGS) entry which is preliminary data.</text>
</comment>
<dbReference type="GO" id="GO:0003735">
    <property type="term" value="F:structural constituent of ribosome"/>
    <property type="evidence" value="ECO:0007669"/>
    <property type="project" value="InterPro"/>
</dbReference>
<evidence type="ECO:0000256" key="2">
    <source>
        <dbReference type="ARBA" id="ARBA00023274"/>
    </source>
</evidence>
<dbReference type="STRING" id="1797513.A2782_01725"/>
<evidence type="ECO:0000256" key="3">
    <source>
        <dbReference type="HAMAP-Rule" id="MF_00385"/>
    </source>
</evidence>
<dbReference type="GO" id="GO:0015935">
    <property type="term" value="C:small ribosomal subunit"/>
    <property type="evidence" value="ECO:0007669"/>
    <property type="project" value="TreeGrafter"/>
</dbReference>